<dbReference type="Proteomes" id="UP000017836">
    <property type="component" value="Unassembled WGS sequence"/>
</dbReference>
<evidence type="ECO:0000313" key="1">
    <source>
        <dbReference type="EMBL" id="ERN08731.1"/>
    </source>
</evidence>
<name>W1PM28_AMBTC</name>
<dbReference type="PANTHER" id="PTHR35167:SF3">
    <property type="entry name" value="OS05G0216466 PROTEIN"/>
    <property type="match status" value="1"/>
</dbReference>
<dbReference type="AlphaFoldDB" id="W1PM28"/>
<keyword evidence="2" id="KW-1185">Reference proteome</keyword>
<accession>W1PM28</accession>
<gene>
    <name evidence="1" type="ORF">AMTR_s00017p00238970</name>
</gene>
<dbReference type="Gramene" id="ERN08731">
    <property type="protein sequence ID" value="ERN08731"/>
    <property type="gene ID" value="AMTR_s00017p00238970"/>
</dbReference>
<protein>
    <submittedName>
        <fullName evidence="1">Uncharacterized protein</fullName>
    </submittedName>
</protein>
<dbReference type="PANTHER" id="PTHR35167">
    <property type="entry name" value="OS05G0216466 PROTEIN"/>
    <property type="match status" value="1"/>
</dbReference>
<dbReference type="HOGENOM" id="CLU_2161784_0_0_1"/>
<reference evidence="2" key="1">
    <citation type="journal article" date="2013" name="Science">
        <title>The Amborella genome and the evolution of flowering plants.</title>
        <authorList>
            <consortium name="Amborella Genome Project"/>
        </authorList>
    </citation>
    <scope>NUCLEOTIDE SEQUENCE [LARGE SCALE GENOMIC DNA]</scope>
</reference>
<evidence type="ECO:0000313" key="2">
    <source>
        <dbReference type="Proteomes" id="UP000017836"/>
    </source>
</evidence>
<organism evidence="1 2">
    <name type="scientific">Amborella trichopoda</name>
    <dbReference type="NCBI Taxonomy" id="13333"/>
    <lineage>
        <taxon>Eukaryota</taxon>
        <taxon>Viridiplantae</taxon>
        <taxon>Streptophyta</taxon>
        <taxon>Embryophyta</taxon>
        <taxon>Tracheophyta</taxon>
        <taxon>Spermatophyta</taxon>
        <taxon>Magnoliopsida</taxon>
        <taxon>Amborellales</taxon>
        <taxon>Amborellaceae</taxon>
        <taxon>Amborella</taxon>
    </lineage>
</organism>
<sequence length="111" mass="12528">MAIHPSIVIQQQERKTGFTEREKLKPLAENEIAAAKQLVQLSDDGKAEKNRWGLNSSSPPLSYSVDGGAVVEGKKPSAISKPKRRFRSLSSIYTKTRPVDDMRKRFKCREQ</sequence>
<dbReference type="EMBL" id="KI393256">
    <property type="protein sequence ID" value="ERN08731.1"/>
    <property type="molecule type" value="Genomic_DNA"/>
</dbReference>
<proteinExistence type="predicted"/>